<reference evidence="2" key="1">
    <citation type="journal article" date="2023" name="Mol. Phylogenet. Evol.">
        <title>Genome-scale phylogeny and comparative genomics of the fungal order Sordariales.</title>
        <authorList>
            <person name="Hensen N."/>
            <person name="Bonometti L."/>
            <person name="Westerberg I."/>
            <person name="Brannstrom I.O."/>
            <person name="Guillou S."/>
            <person name="Cros-Aarteil S."/>
            <person name="Calhoun S."/>
            <person name="Haridas S."/>
            <person name="Kuo A."/>
            <person name="Mondo S."/>
            <person name="Pangilinan J."/>
            <person name="Riley R."/>
            <person name="LaButti K."/>
            <person name="Andreopoulos B."/>
            <person name="Lipzen A."/>
            <person name="Chen C."/>
            <person name="Yan M."/>
            <person name="Daum C."/>
            <person name="Ng V."/>
            <person name="Clum A."/>
            <person name="Steindorff A."/>
            <person name="Ohm R.A."/>
            <person name="Martin F."/>
            <person name="Silar P."/>
            <person name="Natvig D.O."/>
            <person name="Lalanne C."/>
            <person name="Gautier V."/>
            <person name="Ament-Velasquez S.L."/>
            <person name="Kruys A."/>
            <person name="Hutchinson M.I."/>
            <person name="Powell A.J."/>
            <person name="Barry K."/>
            <person name="Miller A.N."/>
            <person name="Grigoriev I.V."/>
            <person name="Debuchy R."/>
            <person name="Gladieux P."/>
            <person name="Hiltunen Thoren M."/>
            <person name="Johannesson H."/>
        </authorList>
    </citation>
    <scope>NUCLEOTIDE SEQUENCE</scope>
    <source>
        <strain evidence="2">CBS 757.83</strain>
    </source>
</reference>
<name>A0AAN6PWI9_9PEZI</name>
<accession>A0AAN6PWI9</accession>
<keyword evidence="1" id="KW-0732">Signal</keyword>
<feature type="signal peptide" evidence="1">
    <location>
        <begin position="1"/>
        <end position="22"/>
    </location>
</feature>
<gene>
    <name evidence="2" type="ORF">N658DRAFT_499414</name>
</gene>
<evidence type="ECO:0000256" key="1">
    <source>
        <dbReference type="SAM" id="SignalP"/>
    </source>
</evidence>
<comment type="caution">
    <text evidence="2">The sequence shown here is derived from an EMBL/GenBank/DDBJ whole genome shotgun (WGS) entry which is preliminary data.</text>
</comment>
<evidence type="ECO:0000313" key="3">
    <source>
        <dbReference type="Proteomes" id="UP001305647"/>
    </source>
</evidence>
<dbReference type="Proteomes" id="UP001305647">
    <property type="component" value="Unassembled WGS sequence"/>
</dbReference>
<feature type="chain" id="PRO_5042944667" evidence="1">
    <location>
        <begin position="23"/>
        <end position="300"/>
    </location>
</feature>
<evidence type="ECO:0000313" key="2">
    <source>
        <dbReference type="EMBL" id="KAK4098361.1"/>
    </source>
</evidence>
<keyword evidence="3" id="KW-1185">Reference proteome</keyword>
<organism evidence="2 3">
    <name type="scientific">Parathielavia hyrcaniae</name>
    <dbReference type="NCBI Taxonomy" id="113614"/>
    <lineage>
        <taxon>Eukaryota</taxon>
        <taxon>Fungi</taxon>
        <taxon>Dikarya</taxon>
        <taxon>Ascomycota</taxon>
        <taxon>Pezizomycotina</taxon>
        <taxon>Sordariomycetes</taxon>
        <taxon>Sordariomycetidae</taxon>
        <taxon>Sordariales</taxon>
        <taxon>Chaetomiaceae</taxon>
        <taxon>Parathielavia</taxon>
    </lineage>
</organism>
<dbReference type="AlphaFoldDB" id="A0AAN6PWI9"/>
<sequence length="300" mass="30956">MAMSPRRLIGVLLLASTAAAWSRTDHWYTTVQTRSLFSTWSTTSSIPVLPTGAANPIASNISTMLVGNFEVTVTDLFYSANASGICTPRIGGEPCTTTTTPETTATTATITTLYYAPVVISNPASCTLTSFAYTSARPFYLDLLPSRAIPDFESQAIESVHALAVTTFVSTLSTNLGGQDVTASVCEVYLREDAFAASPSGGGGSPVVPTGGVHMQCVDPRVYDCSVEMARASHFGGSEGLAGAFAPSTSEACRTDQQYPPARVTVGGAGGESGVGAGFRVEVGWLVGVVGVVVGLVGLS</sequence>
<proteinExistence type="predicted"/>
<protein>
    <submittedName>
        <fullName evidence="2">Uncharacterized protein</fullName>
    </submittedName>
</protein>
<reference evidence="2" key="2">
    <citation type="submission" date="2023-05" db="EMBL/GenBank/DDBJ databases">
        <authorList>
            <consortium name="Lawrence Berkeley National Laboratory"/>
            <person name="Steindorff A."/>
            <person name="Hensen N."/>
            <person name="Bonometti L."/>
            <person name="Westerberg I."/>
            <person name="Brannstrom I.O."/>
            <person name="Guillou S."/>
            <person name="Cros-Aarteil S."/>
            <person name="Calhoun S."/>
            <person name="Haridas S."/>
            <person name="Kuo A."/>
            <person name="Mondo S."/>
            <person name="Pangilinan J."/>
            <person name="Riley R."/>
            <person name="Labutti K."/>
            <person name="Andreopoulos B."/>
            <person name="Lipzen A."/>
            <person name="Chen C."/>
            <person name="Yanf M."/>
            <person name="Daum C."/>
            <person name="Ng V."/>
            <person name="Clum A."/>
            <person name="Ohm R."/>
            <person name="Martin F."/>
            <person name="Silar P."/>
            <person name="Natvig D."/>
            <person name="Lalanne C."/>
            <person name="Gautier V."/>
            <person name="Ament-Velasquez S.L."/>
            <person name="Kruys A."/>
            <person name="Hutchinson M.I."/>
            <person name="Powell A.J."/>
            <person name="Barry K."/>
            <person name="Miller A.N."/>
            <person name="Grigoriev I.V."/>
            <person name="Debuchy R."/>
            <person name="Gladieux P."/>
            <person name="Thoren M.H."/>
            <person name="Johannesson H."/>
        </authorList>
    </citation>
    <scope>NUCLEOTIDE SEQUENCE</scope>
    <source>
        <strain evidence="2">CBS 757.83</strain>
    </source>
</reference>
<dbReference type="EMBL" id="MU863659">
    <property type="protein sequence ID" value="KAK4098361.1"/>
    <property type="molecule type" value="Genomic_DNA"/>
</dbReference>